<dbReference type="InterPro" id="IPR050736">
    <property type="entry name" value="Sensor_HK_Regulatory"/>
</dbReference>
<reference evidence="9 10" key="1">
    <citation type="journal article" date="2023" name="Antonie Van Leeuwenhoek">
        <title>Mesoterricola silvestris gen. nov., sp. nov., Mesoterricola sediminis sp. nov., Geothrix oryzae sp. nov., Geothrix edaphica sp. nov., Geothrix rubra sp. nov., and Geothrix limicola sp. nov., six novel members of Acidobacteriota isolated from soils.</title>
        <authorList>
            <person name="Itoh H."/>
            <person name="Sugisawa Y."/>
            <person name="Mise K."/>
            <person name="Xu Z."/>
            <person name="Kuniyasu M."/>
            <person name="Ushijima N."/>
            <person name="Kawano K."/>
            <person name="Kobayashi E."/>
            <person name="Shiratori Y."/>
            <person name="Masuda Y."/>
            <person name="Senoo K."/>
        </authorList>
    </citation>
    <scope>NUCLEOTIDE SEQUENCE [LARGE SCALE GENOMIC DNA]</scope>
    <source>
        <strain evidence="9 10">Red804</strain>
    </source>
</reference>
<proteinExistence type="predicted"/>
<sequence>MFLRRTAVWLLLGVSAWGEVPVPRPVAHVVDRRQGFTGSYPSVMIEDSQGRLWVGADAGGLFVGDGLRFLKVSLPTELAGMPILGLGSDHAGRVAVLTPRGLGILDHGAWRVHGDIRTDLGMKLPRFNRIIEHPSGTLLVISDDQAYRIEPGAAPRPMALPGSRAEGVPRVAWQGNQVVARRAGHFWRQEGTDWVSLPDLALPGKAERPEAFLSDGDGHLYLLTRRQLFHLGPAAQAWDALPFTPSPDWPNRMTRLGDGRIWILQEGVALTAFRGGLMRHPIPPDLATYEAEARCVDAEGNLWIGAADLLRLPRLGVVRVHAGRGAPPAKIVWKQIRDGAGRLWAGSGAGVYILEAEHWRALPGVSSGESLALGPDGAVYLRSQQQLLRVDPRTLRIQNLPIPGVSSKAGILRGPFNSGARMWVRDVRGRLLQGSLGKSGWAWNPVPLPTEGFTPAARLSVDETGRLWIWQDDRTFCREGDHWEELPPVGGEGLMGFSFRTPDSGYGVLLNPPGLLALRRTPGGWKAETVLRADQLNGLGYIYTIRQEPLGTLWLGTDRGVVRLQVDQPLVQQRYGMELGLPSEDTAEEGLLVEGTDRVWVGTAAGLAELRLKGGPAAPPMAAPSILEVRCGAWAVQGPSSTLTVRYRQGSVVWELGYPGPVRGEAARFEFREAEGPWEPLAGSALQFPEISPGHHQYEVRARSFLGEYGPSRRLDIHVLPPWYRLPVAYGAWTLLFAGSVVLGVRWRMGLLRRRNRELRIAVDRATEGLRAREQELEALNLRLYRINDTKNRVIAMAAHDLRNPLAGILLSSELIKEEEGAELLESAEQIRTLGQSMSDMIQRLLDIHAIEAGHAEAPRLAPMDLSEAMEAAQQRAQWGFAKKGIRLLIESRPPARVQADAAQVGQILDNLLSNAQKYSPAGTTVRLRVVEAERRWRVEVEDQGPGLTSEDLTRVFGEYARLSAKPTAGEPSVGLGLSLVKRLSEAMGGRVGVESRPDQGATFWLELPMA</sequence>
<evidence type="ECO:0000256" key="2">
    <source>
        <dbReference type="ARBA" id="ARBA00012438"/>
    </source>
</evidence>
<evidence type="ECO:0000256" key="5">
    <source>
        <dbReference type="ARBA" id="ARBA00022777"/>
    </source>
</evidence>
<evidence type="ECO:0000259" key="8">
    <source>
        <dbReference type="PROSITE" id="PS50109"/>
    </source>
</evidence>
<keyword evidence="5" id="KW-0418">Kinase</keyword>
<gene>
    <name evidence="9" type="ORF">GETHLI_11380</name>
</gene>
<dbReference type="Gene3D" id="3.30.565.10">
    <property type="entry name" value="Histidine kinase-like ATPase, C-terminal domain"/>
    <property type="match status" value="1"/>
</dbReference>
<dbReference type="PRINTS" id="PR00344">
    <property type="entry name" value="BCTRLSENSOR"/>
</dbReference>
<dbReference type="PANTHER" id="PTHR43711">
    <property type="entry name" value="TWO-COMPONENT HISTIDINE KINASE"/>
    <property type="match status" value="1"/>
</dbReference>
<comment type="caution">
    <text evidence="9">The sequence shown here is derived from an EMBL/GenBank/DDBJ whole genome shotgun (WGS) entry which is preliminary data.</text>
</comment>
<keyword evidence="7" id="KW-0472">Membrane</keyword>
<dbReference type="SUPFAM" id="SSF55874">
    <property type="entry name" value="ATPase domain of HSP90 chaperone/DNA topoisomerase II/histidine kinase"/>
    <property type="match status" value="1"/>
</dbReference>
<dbReference type="CDD" id="cd00082">
    <property type="entry name" value="HisKA"/>
    <property type="match status" value="1"/>
</dbReference>
<evidence type="ECO:0000256" key="7">
    <source>
        <dbReference type="SAM" id="Phobius"/>
    </source>
</evidence>
<keyword evidence="6" id="KW-0902">Two-component regulatory system</keyword>
<dbReference type="InterPro" id="IPR036890">
    <property type="entry name" value="HATPase_C_sf"/>
</dbReference>
<feature type="transmembrane region" description="Helical" evidence="7">
    <location>
        <begin position="723"/>
        <end position="745"/>
    </location>
</feature>
<dbReference type="InterPro" id="IPR003594">
    <property type="entry name" value="HATPase_dom"/>
</dbReference>
<dbReference type="InterPro" id="IPR036097">
    <property type="entry name" value="HisK_dim/P_sf"/>
</dbReference>
<evidence type="ECO:0000256" key="3">
    <source>
        <dbReference type="ARBA" id="ARBA00022553"/>
    </source>
</evidence>
<organism evidence="9 10">
    <name type="scientific">Geothrix limicola</name>
    <dbReference type="NCBI Taxonomy" id="2927978"/>
    <lineage>
        <taxon>Bacteria</taxon>
        <taxon>Pseudomonadati</taxon>
        <taxon>Acidobacteriota</taxon>
        <taxon>Holophagae</taxon>
        <taxon>Holophagales</taxon>
        <taxon>Holophagaceae</taxon>
        <taxon>Geothrix</taxon>
    </lineage>
</organism>
<dbReference type="InterPro" id="IPR005467">
    <property type="entry name" value="His_kinase_dom"/>
</dbReference>
<dbReference type="SMART" id="SM00387">
    <property type="entry name" value="HATPase_c"/>
    <property type="match status" value="1"/>
</dbReference>
<keyword evidence="7" id="KW-1133">Transmembrane helix</keyword>
<evidence type="ECO:0000256" key="4">
    <source>
        <dbReference type="ARBA" id="ARBA00022679"/>
    </source>
</evidence>
<name>A0ABQ5QDY1_9BACT</name>
<keyword evidence="4" id="KW-0808">Transferase</keyword>
<keyword evidence="7" id="KW-0812">Transmembrane</keyword>
<dbReference type="InterPro" id="IPR015943">
    <property type="entry name" value="WD40/YVTN_repeat-like_dom_sf"/>
</dbReference>
<dbReference type="Gene3D" id="1.10.287.130">
    <property type="match status" value="1"/>
</dbReference>
<evidence type="ECO:0000313" key="10">
    <source>
        <dbReference type="Proteomes" id="UP001165069"/>
    </source>
</evidence>
<feature type="domain" description="Histidine kinase" evidence="8">
    <location>
        <begin position="797"/>
        <end position="1011"/>
    </location>
</feature>
<dbReference type="SUPFAM" id="SSF101898">
    <property type="entry name" value="NHL repeat"/>
    <property type="match status" value="1"/>
</dbReference>
<dbReference type="Pfam" id="PF02518">
    <property type="entry name" value="HATPase_c"/>
    <property type="match status" value="1"/>
</dbReference>
<accession>A0ABQ5QDY1</accession>
<dbReference type="PROSITE" id="PS50109">
    <property type="entry name" value="HIS_KIN"/>
    <property type="match status" value="1"/>
</dbReference>
<dbReference type="InterPro" id="IPR003661">
    <property type="entry name" value="HisK_dim/P_dom"/>
</dbReference>
<dbReference type="EMBL" id="BSDE01000001">
    <property type="protein sequence ID" value="GLH72636.1"/>
    <property type="molecule type" value="Genomic_DNA"/>
</dbReference>
<dbReference type="PANTHER" id="PTHR43711:SF31">
    <property type="entry name" value="HISTIDINE KINASE"/>
    <property type="match status" value="1"/>
</dbReference>
<dbReference type="RefSeq" id="WP_285571546.1">
    <property type="nucleotide sequence ID" value="NZ_BSDE01000001.1"/>
</dbReference>
<dbReference type="Pfam" id="PF00512">
    <property type="entry name" value="HisKA"/>
    <property type="match status" value="1"/>
</dbReference>
<dbReference type="Gene3D" id="2.130.10.10">
    <property type="entry name" value="YVTN repeat-like/Quinoprotein amine dehydrogenase"/>
    <property type="match status" value="3"/>
</dbReference>
<dbReference type="EC" id="2.7.13.3" evidence="2"/>
<evidence type="ECO:0000256" key="1">
    <source>
        <dbReference type="ARBA" id="ARBA00000085"/>
    </source>
</evidence>
<evidence type="ECO:0000256" key="6">
    <source>
        <dbReference type="ARBA" id="ARBA00023012"/>
    </source>
</evidence>
<comment type="catalytic activity">
    <reaction evidence="1">
        <text>ATP + protein L-histidine = ADP + protein N-phospho-L-histidine.</text>
        <dbReference type="EC" id="2.7.13.3"/>
    </reaction>
</comment>
<dbReference type="InterPro" id="IPR004358">
    <property type="entry name" value="Sig_transdc_His_kin-like_C"/>
</dbReference>
<dbReference type="SMART" id="SM00388">
    <property type="entry name" value="HisKA"/>
    <property type="match status" value="1"/>
</dbReference>
<keyword evidence="3" id="KW-0597">Phosphoprotein</keyword>
<evidence type="ECO:0000313" key="9">
    <source>
        <dbReference type="EMBL" id="GLH72636.1"/>
    </source>
</evidence>
<dbReference type="SUPFAM" id="SSF47384">
    <property type="entry name" value="Homodimeric domain of signal transducing histidine kinase"/>
    <property type="match status" value="1"/>
</dbReference>
<protein>
    <recommendedName>
        <fullName evidence="2">histidine kinase</fullName>
        <ecNumber evidence="2">2.7.13.3</ecNumber>
    </recommendedName>
</protein>
<keyword evidence="10" id="KW-1185">Reference proteome</keyword>
<dbReference type="Proteomes" id="UP001165069">
    <property type="component" value="Unassembled WGS sequence"/>
</dbReference>